<accession>A0AAV2B4L4</accession>
<evidence type="ECO:0000256" key="5">
    <source>
        <dbReference type="SAM" id="MobiDB-lite"/>
    </source>
</evidence>
<feature type="domain" description="Sas10 C-terminal" evidence="6">
    <location>
        <begin position="380"/>
        <end position="452"/>
    </location>
</feature>
<dbReference type="PANTHER" id="PTHR13237:SF8">
    <property type="entry name" value="SOMETHING ABOUT SILENCING PROTEIN 10"/>
    <property type="match status" value="1"/>
</dbReference>
<comment type="similarity">
    <text evidence="2">Belongs to the SAS10 family.</text>
</comment>
<comment type="caution">
    <text evidence="7">The sequence shown here is derived from an EMBL/GenBank/DDBJ whole genome shotgun (WGS) entry which is preliminary data.</text>
</comment>
<evidence type="ECO:0000256" key="4">
    <source>
        <dbReference type="ARBA" id="ARBA00023242"/>
    </source>
</evidence>
<reference evidence="7 8" key="1">
    <citation type="submission" date="2024-04" db="EMBL/GenBank/DDBJ databases">
        <authorList>
            <person name="Rising A."/>
            <person name="Reimegard J."/>
            <person name="Sonavane S."/>
            <person name="Akerstrom W."/>
            <person name="Nylinder S."/>
            <person name="Hedman E."/>
            <person name="Kallberg Y."/>
        </authorList>
    </citation>
    <scope>NUCLEOTIDE SEQUENCE [LARGE SCALE GENOMIC DNA]</scope>
</reference>
<comment type="subcellular location">
    <subcellularLocation>
        <location evidence="1">Nucleus</location>
    </subcellularLocation>
</comment>
<organism evidence="7 8">
    <name type="scientific">Larinioides sclopetarius</name>
    <dbReference type="NCBI Taxonomy" id="280406"/>
    <lineage>
        <taxon>Eukaryota</taxon>
        <taxon>Metazoa</taxon>
        <taxon>Ecdysozoa</taxon>
        <taxon>Arthropoda</taxon>
        <taxon>Chelicerata</taxon>
        <taxon>Arachnida</taxon>
        <taxon>Araneae</taxon>
        <taxon>Araneomorphae</taxon>
        <taxon>Entelegynae</taxon>
        <taxon>Araneoidea</taxon>
        <taxon>Araneidae</taxon>
        <taxon>Larinioides</taxon>
    </lineage>
</organism>
<dbReference type="EMBL" id="CAXIEN010000270">
    <property type="protein sequence ID" value="CAL1290807.1"/>
    <property type="molecule type" value="Genomic_DNA"/>
</dbReference>
<dbReference type="Pfam" id="PF04000">
    <property type="entry name" value="Sas10_Utp3"/>
    <property type="match status" value="1"/>
</dbReference>
<sequence length="453" mass="52367">MKSRKVKAIAKSKAFVTKKQKKGNIPLDDFSESDADVNENELLYNERDHEDDDLSTDDELIRHNAASSEEEEVLPITDDEKDSDEAEEEEDLPSRDYWGKKKSAYYDADFVDEDRGKTYREEDAEKAALEAEEALAIQKSVYNCIKTDNYVEAFFKSAEEKSTEEKAEDILDKEDNIKLLKKSSPELFLFIDELNEKLVELNDKVSPLYSAVQDGKISDKKLSSYIKNYYIILMHYCMNLSFYMAIRSKGPVMSSHPVIKRINSFKNMLDQLNDMKIVPSKTLEHILNKLKNNEELTIVKKKPMVEDELPDQNSIRKKFLEISQMTAVKDNLKNKKKTKQIEKMGNTLEEASDSEDDEMDVDENGTEDAEANALEETTIDGKRKITYQISKNKGLTAKRKKEARNPRVHNRMKFRKAKIRRKGQVREVIRETKRYEGEPTGISTHVIRSTKLK</sequence>
<dbReference type="PANTHER" id="PTHR13237">
    <property type="entry name" value="SOMETHING ABOUT SILENCING PROTEIN 10-RELATED"/>
    <property type="match status" value="1"/>
</dbReference>
<proteinExistence type="inferred from homology"/>
<evidence type="ECO:0000256" key="2">
    <source>
        <dbReference type="ARBA" id="ARBA00010979"/>
    </source>
</evidence>
<dbReference type="GO" id="GO:0032040">
    <property type="term" value="C:small-subunit processome"/>
    <property type="evidence" value="ECO:0007669"/>
    <property type="project" value="TreeGrafter"/>
</dbReference>
<keyword evidence="4" id="KW-0539">Nucleus</keyword>
<gene>
    <name evidence="7" type="ORF">LARSCL_LOCUS16718</name>
</gene>
<keyword evidence="8" id="KW-1185">Reference proteome</keyword>
<protein>
    <recommendedName>
        <fullName evidence="6">Sas10 C-terminal domain-containing protein</fullName>
    </recommendedName>
</protein>
<dbReference type="InterPro" id="IPR007146">
    <property type="entry name" value="Sas10/Utp3/C1D"/>
</dbReference>
<evidence type="ECO:0000313" key="7">
    <source>
        <dbReference type="EMBL" id="CAL1290807.1"/>
    </source>
</evidence>
<evidence type="ECO:0000313" key="8">
    <source>
        <dbReference type="Proteomes" id="UP001497382"/>
    </source>
</evidence>
<feature type="compositionally biased region" description="Acidic residues" evidence="5">
    <location>
        <begin position="68"/>
        <end position="91"/>
    </location>
</feature>
<keyword evidence="3" id="KW-0597">Phosphoprotein</keyword>
<evidence type="ECO:0000259" key="6">
    <source>
        <dbReference type="Pfam" id="PF09368"/>
    </source>
</evidence>
<dbReference type="AlphaFoldDB" id="A0AAV2B4L4"/>
<feature type="region of interest" description="Disordered" evidence="5">
    <location>
        <begin position="17"/>
        <end position="95"/>
    </location>
</feature>
<dbReference type="Proteomes" id="UP001497382">
    <property type="component" value="Unassembled WGS sequence"/>
</dbReference>
<dbReference type="GO" id="GO:0000462">
    <property type="term" value="P:maturation of SSU-rRNA from tricistronic rRNA transcript (SSU-rRNA, 5.8S rRNA, LSU-rRNA)"/>
    <property type="evidence" value="ECO:0007669"/>
    <property type="project" value="TreeGrafter"/>
</dbReference>
<dbReference type="Pfam" id="PF09368">
    <property type="entry name" value="Sas10"/>
    <property type="match status" value="1"/>
</dbReference>
<feature type="compositionally biased region" description="Acidic residues" evidence="5">
    <location>
        <begin position="49"/>
        <end position="58"/>
    </location>
</feature>
<name>A0AAV2B4L4_9ARAC</name>
<feature type="compositionally biased region" description="Acidic residues" evidence="5">
    <location>
        <begin position="29"/>
        <end position="39"/>
    </location>
</feature>
<evidence type="ECO:0000256" key="3">
    <source>
        <dbReference type="ARBA" id="ARBA00022553"/>
    </source>
</evidence>
<evidence type="ECO:0000256" key="1">
    <source>
        <dbReference type="ARBA" id="ARBA00004123"/>
    </source>
</evidence>
<dbReference type="InterPro" id="IPR018972">
    <property type="entry name" value="Sas10_C_dom"/>
</dbReference>